<dbReference type="Pfam" id="PF01428">
    <property type="entry name" value="zf-AN1"/>
    <property type="match status" value="1"/>
</dbReference>
<dbReference type="Gene3D" id="4.10.1110.10">
    <property type="entry name" value="AN1-like Zinc finger"/>
    <property type="match status" value="2"/>
</dbReference>
<feature type="domain" description="AN1-type" evidence="5">
    <location>
        <begin position="99"/>
        <end position="149"/>
    </location>
</feature>
<keyword evidence="1" id="KW-0479">Metal-binding</keyword>
<proteinExistence type="predicted"/>
<dbReference type="PANTHER" id="PTHR14677">
    <property type="entry name" value="ARSENITE INDUCUBLE RNA ASSOCIATED PROTEIN AIP-1-RELATED"/>
    <property type="match status" value="1"/>
</dbReference>
<accession>A0A0J9VI41</accession>
<reference evidence="6 7" key="1">
    <citation type="submission" date="2011-08" db="EMBL/GenBank/DDBJ databases">
        <title>The Genome Sequence of Plasmodium vivax Brazil I.</title>
        <authorList>
            <consortium name="The Broad Institute Genome Sequencing Platform"/>
            <consortium name="The Broad Institute Genome Sequencing Center for Infectious Disease"/>
            <person name="Neafsey D."/>
            <person name="Carlton J."/>
            <person name="Barnwell J."/>
            <person name="Collins W."/>
            <person name="Escalante A."/>
            <person name="Mullikin J."/>
            <person name="Saul A."/>
            <person name="Guigo R."/>
            <person name="Camara F."/>
            <person name="Young S.K."/>
            <person name="Zeng Q."/>
            <person name="Gargeya S."/>
            <person name="Fitzgerald M."/>
            <person name="Haas B."/>
            <person name="Abouelleil A."/>
            <person name="Alvarado L."/>
            <person name="Arachchi H.M."/>
            <person name="Berlin A."/>
            <person name="Brown A."/>
            <person name="Chapman S.B."/>
            <person name="Chen Z."/>
            <person name="Dunbar C."/>
            <person name="Freedman E."/>
            <person name="Gearin G."/>
            <person name="Gellesch M."/>
            <person name="Goldberg J."/>
            <person name="Griggs A."/>
            <person name="Gujja S."/>
            <person name="Heiman D."/>
            <person name="Howarth C."/>
            <person name="Larson L."/>
            <person name="Lui A."/>
            <person name="MacDonald P.J.P."/>
            <person name="Montmayeur A."/>
            <person name="Murphy C."/>
            <person name="Neiman D."/>
            <person name="Pearson M."/>
            <person name="Priest M."/>
            <person name="Roberts A."/>
            <person name="Saif S."/>
            <person name="Shea T."/>
            <person name="Shenoy N."/>
            <person name="Sisk P."/>
            <person name="Stolte C."/>
            <person name="Sykes S."/>
            <person name="Wortman J."/>
            <person name="Nusbaum C."/>
            <person name="Birren B."/>
        </authorList>
    </citation>
    <scope>NUCLEOTIDE SEQUENCE [LARGE SCALE GENOMIC DNA]</scope>
    <source>
        <strain evidence="6 7">Brazil I</strain>
    </source>
</reference>
<dbReference type="AlphaFoldDB" id="A0A0J9VI41"/>
<dbReference type="EMBL" id="KQ234824">
    <property type="protein sequence ID" value="KMZ86423.1"/>
    <property type="molecule type" value="Genomic_DNA"/>
</dbReference>
<evidence type="ECO:0000256" key="2">
    <source>
        <dbReference type="ARBA" id="ARBA00022771"/>
    </source>
</evidence>
<dbReference type="PROSITE" id="PS51039">
    <property type="entry name" value="ZF_AN1"/>
    <property type="match status" value="1"/>
</dbReference>
<dbReference type="SUPFAM" id="SSF118310">
    <property type="entry name" value="AN1-like Zinc finger"/>
    <property type="match status" value="1"/>
</dbReference>
<keyword evidence="3" id="KW-0862">Zinc</keyword>
<evidence type="ECO:0000313" key="7">
    <source>
        <dbReference type="Proteomes" id="UP000053327"/>
    </source>
</evidence>
<keyword evidence="2 4" id="KW-0863">Zinc-finger</keyword>
<evidence type="ECO:0000256" key="4">
    <source>
        <dbReference type="PROSITE-ProRule" id="PRU00449"/>
    </source>
</evidence>
<name>A0A0J9VI41_PLAV1</name>
<dbReference type="OrthoDB" id="431929at2759"/>
<evidence type="ECO:0000256" key="1">
    <source>
        <dbReference type="ARBA" id="ARBA00022723"/>
    </source>
</evidence>
<evidence type="ECO:0000313" key="6">
    <source>
        <dbReference type="EMBL" id="KMZ86423.1"/>
    </source>
</evidence>
<dbReference type="InterPro" id="IPR035896">
    <property type="entry name" value="AN1-like_Znf"/>
</dbReference>
<organism evidence="6 7">
    <name type="scientific">Plasmodium vivax (strain Brazil I)</name>
    <dbReference type="NCBI Taxonomy" id="1033975"/>
    <lineage>
        <taxon>Eukaryota</taxon>
        <taxon>Sar</taxon>
        <taxon>Alveolata</taxon>
        <taxon>Apicomplexa</taxon>
        <taxon>Aconoidasida</taxon>
        <taxon>Haemosporida</taxon>
        <taxon>Plasmodiidae</taxon>
        <taxon>Plasmodium</taxon>
        <taxon>Plasmodium (Plasmodium)</taxon>
    </lineage>
</organism>
<sequence length="171" mass="19981">MAYFSDFARKCDLDGCRYHDFLPFKCEYCGLSVQKKKKKNLNVRAFCELHRNIQDHSCGKSKAADSKRVVLCDHCNGVLPDKDEEIEKHLSHKCTFKKKKSLMMCGKKGCKTALNGINNYTCKKCKRIFCLPHRYFDAHGCVKENSKKSFFESELRQSWVNRKVRPPVWPF</sequence>
<dbReference type="SMART" id="SM00154">
    <property type="entry name" value="ZnF_AN1"/>
    <property type="match status" value="2"/>
</dbReference>
<dbReference type="InterPro" id="IPR000058">
    <property type="entry name" value="Znf_AN1"/>
</dbReference>
<dbReference type="GO" id="GO:0005737">
    <property type="term" value="C:cytoplasm"/>
    <property type="evidence" value="ECO:0007669"/>
    <property type="project" value="TreeGrafter"/>
</dbReference>
<dbReference type="PANTHER" id="PTHR14677:SF20">
    <property type="entry name" value="ZINC FINGER AN1-TYPE CONTAINING 2A-RELATED"/>
    <property type="match status" value="1"/>
</dbReference>
<dbReference type="Proteomes" id="UP000053327">
    <property type="component" value="Unassembled WGS sequence"/>
</dbReference>
<gene>
    <name evidence="6" type="ORF">PVBG_01943</name>
</gene>
<dbReference type="GO" id="GO:0008270">
    <property type="term" value="F:zinc ion binding"/>
    <property type="evidence" value="ECO:0007669"/>
    <property type="project" value="UniProtKB-KW"/>
</dbReference>
<evidence type="ECO:0000259" key="5">
    <source>
        <dbReference type="PROSITE" id="PS51039"/>
    </source>
</evidence>
<protein>
    <recommendedName>
        <fullName evidence="5">AN1-type domain-containing protein</fullName>
    </recommendedName>
</protein>
<evidence type="ECO:0000256" key="3">
    <source>
        <dbReference type="ARBA" id="ARBA00022833"/>
    </source>
</evidence>